<dbReference type="InterPro" id="IPR000836">
    <property type="entry name" value="PRTase_dom"/>
</dbReference>
<feature type="domain" description="Phosphoribosyltransferase" evidence="4">
    <location>
        <begin position="8"/>
        <end position="148"/>
    </location>
</feature>
<dbReference type="InterPro" id="IPR029057">
    <property type="entry name" value="PRTase-like"/>
</dbReference>
<dbReference type="Gene3D" id="3.40.50.2020">
    <property type="match status" value="1"/>
</dbReference>
<reference evidence="8" key="1">
    <citation type="submission" date="2020-05" db="EMBL/GenBank/DDBJ databases">
        <authorList>
            <person name="Chiriac C."/>
            <person name="Salcher M."/>
            <person name="Ghai R."/>
            <person name="Kavagutti S V."/>
        </authorList>
    </citation>
    <scope>NUCLEOTIDE SEQUENCE</scope>
</reference>
<protein>
    <submittedName>
        <fullName evidence="8">Unannotated protein</fullName>
    </submittedName>
</protein>
<dbReference type="CDD" id="cd06223">
    <property type="entry name" value="PRTases_typeI"/>
    <property type="match status" value="1"/>
</dbReference>
<name>A0A6J7UC84_9ZZZZ</name>
<dbReference type="EMBL" id="CAFBNQ010000002">
    <property type="protein sequence ID" value="CAB4948881.1"/>
    <property type="molecule type" value="Genomic_DNA"/>
</dbReference>
<dbReference type="AlphaFoldDB" id="A0A6J7UC84"/>
<evidence type="ECO:0000256" key="1">
    <source>
        <dbReference type="ARBA" id="ARBA00005565"/>
    </source>
</evidence>
<evidence type="ECO:0000313" key="6">
    <source>
        <dbReference type="EMBL" id="CAB4805029.1"/>
    </source>
</evidence>
<comment type="similarity">
    <text evidence="1">Belongs to the purine/pyrimidine phosphoribosyltransferase family. PyrR subfamily.</text>
</comment>
<dbReference type="InterPro" id="IPR023050">
    <property type="entry name" value="PyrR"/>
</dbReference>
<dbReference type="NCBIfam" id="NF003549">
    <property type="entry name" value="PRK05205.1-5"/>
    <property type="match status" value="1"/>
</dbReference>
<evidence type="ECO:0000313" key="5">
    <source>
        <dbReference type="EMBL" id="CAB4548256.1"/>
    </source>
</evidence>
<evidence type="ECO:0000313" key="8">
    <source>
        <dbReference type="EMBL" id="CAB5063421.1"/>
    </source>
</evidence>
<dbReference type="PANTHER" id="PTHR11608:SF0">
    <property type="entry name" value="BIFUNCTIONAL PROTEIN PYRR"/>
    <property type="match status" value="1"/>
</dbReference>
<dbReference type="InterPro" id="IPR050137">
    <property type="entry name" value="PyrR_bifunctional"/>
</dbReference>
<evidence type="ECO:0000256" key="3">
    <source>
        <dbReference type="ARBA" id="ARBA00023163"/>
    </source>
</evidence>
<proteinExistence type="inferred from homology"/>
<evidence type="ECO:0000259" key="4">
    <source>
        <dbReference type="Pfam" id="PF00156"/>
    </source>
</evidence>
<dbReference type="Pfam" id="PF00156">
    <property type="entry name" value="Pribosyltran"/>
    <property type="match status" value="1"/>
</dbReference>
<dbReference type="EMBL" id="CAFAAX010000011">
    <property type="protein sequence ID" value="CAB4805029.1"/>
    <property type="molecule type" value="Genomic_DNA"/>
</dbReference>
<dbReference type="PANTHER" id="PTHR11608">
    <property type="entry name" value="BIFUNCTIONAL PROTEIN PYRR"/>
    <property type="match status" value="1"/>
</dbReference>
<sequence length="177" mass="19062">MSLALPAPDITRAITRISHEILERNSGSESITLLGIPTRGAHLAKRIAAIIEGIEKVPVQVGTLDITLHRDDLRMRPPRALMPTVIPSLGVEGRNVILIDDVLYSGRTIRAALDALGEIGRPKSVQLAVLVDRGHRELPIRADFVGKNLPTSVDQSVVVHLSELDGSDEVLIEGGAK</sequence>
<dbReference type="HAMAP" id="MF_01219">
    <property type="entry name" value="PyrR"/>
    <property type="match status" value="1"/>
</dbReference>
<evidence type="ECO:0000313" key="7">
    <source>
        <dbReference type="EMBL" id="CAB4948881.1"/>
    </source>
</evidence>
<organism evidence="8">
    <name type="scientific">freshwater metagenome</name>
    <dbReference type="NCBI Taxonomy" id="449393"/>
    <lineage>
        <taxon>unclassified sequences</taxon>
        <taxon>metagenomes</taxon>
        <taxon>ecological metagenomes</taxon>
    </lineage>
</organism>
<dbReference type="NCBIfam" id="NF003547">
    <property type="entry name" value="PRK05205.1-3"/>
    <property type="match status" value="1"/>
</dbReference>
<keyword evidence="2" id="KW-0805">Transcription regulation</keyword>
<dbReference type="EMBL" id="CAFBQR010000081">
    <property type="protein sequence ID" value="CAB5063421.1"/>
    <property type="molecule type" value="Genomic_DNA"/>
</dbReference>
<dbReference type="FunFam" id="3.40.50.2020:FF:000020">
    <property type="entry name" value="Bifunctional protein PyrR"/>
    <property type="match status" value="1"/>
</dbReference>
<accession>A0A6J7UC84</accession>
<dbReference type="EMBL" id="CAEZTA010000002">
    <property type="protein sequence ID" value="CAB4548256.1"/>
    <property type="molecule type" value="Genomic_DNA"/>
</dbReference>
<keyword evidence="3" id="KW-0804">Transcription</keyword>
<evidence type="ECO:0000256" key="2">
    <source>
        <dbReference type="ARBA" id="ARBA00023015"/>
    </source>
</evidence>
<gene>
    <name evidence="5" type="ORF">UFOPK1541_00045</name>
    <name evidence="6" type="ORF">UFOPK3119_00194</name>
    <name evidence="7" type="ORF">UFOPK3861_00053</name>
    <name evidence="8" type="ORF">UFOPK4348_00519</name>
</gene>
<dbReference type="SUPFAM" id="SSF53271">
    <property type="entry name" value="PRTase-like"/>
    <property type="match status" value="1"/>
</dbReference>